<dbReference type="Pfam" id="PF00722">
    <property type="entry name" value="Glyco_hydro_16"/>
    <property type="match status" value="1"/>
</dbReference>
<dbReference type="PANTHER" id="PTHR10963">
    <property type="entry name" value="GLYCOSYL HYDROLASE-RELATED"/>
    <property type="match status" value="1"/>
</dbReference>
<comment type="similarity">
    <text evidence="1">Belongs to the glycosyl hydrolase 16 family.</text>
</comment>
<dbReference type="InterPro" id="IPR000757">
    <property type="entry name" value="Beta-glucanase-like"/>
</dbReference>
<dbReference type="KEGG" id="tsa:AciPR4_4066"/>
<dbReference type="OrthoDB" id="9809583at2"/>
<evidence type="ECO:0000259" key="3">
    <source>
        <dbReference type="PROSITE" id="PS51762"/>
    </source>
</evidence>
<dbReference type="STRING" id="401053.AciPR4_4066"/>
<dbReference type="EC" id="3.2.1.39" evidence="4"/>
<gene>
    <name evidence="4" type="ordered locus">AciPR4_4066</name>
</gene>
<dbReference type="PROSITE" id="PS51762">
    <property type="entry name" value="GH16_2"/>
    <property type="match status" value="1"/>
</dbReference>
<dbReference type="CDD" id="cd08023">
    <property type="entry name" value="GH16_laminarinase_like"/>
    <property type="match status" value="1"/>
</dbReference>
<dbReference type="GO" id="GO:0005975">
    <property type="term" value="P:carbohydrate metabolic process"/>
    <property type="evidence" value="ECO:0007669"/>
    <property type="project" value="InterPro"/>
</dbReference>
<dbReference type="HOGENOM" id="CLU_019533_0_3_0"/>
<sequence length="276" mass="31051">MLFQRLVVFLAAGIFVSSAIAQKIVAPPGWKLTWHDEFNGRDGSSPDPKKWVYDLGGSGWYNHELETYTARTKNVRMERGNLVIEAHREDFTGVDGKPQHFTSARLKTLGRFAQQYGRFEARIKIPQGRGAWPAFWMEGVSAAQVKWPACGEIDIMENIPKDPGRVYSTLHGPGFGASSLLQARHDLPEGQKLADDFHVYAVEWSKEKMTFFLDGAAYGSMVLDTPEHGRDLPFDQPFFMILNLAVGGDWPGPPDASTQFPLRMLVDYVRVYAKKN</sequence>
<protein>
    <submittedName>
        <fullName evidence="4">Glucan endo-1,3-beta-D-glucosidase</fullName>
        <ecNumber evidence="4">3.2.1.39</ecNumber>
    </submittedName>
</protein>
<organism evidence="4 5">
    <name type="scientific">Terriglobus saanensis (strain ATCC BAA-1853 / DSM 23119 / SP1PR4)</name>
    <dbReference type="NCBI Taxonomy" id="401053"/>
    <lineage>
        <taxon>Bacteria</taxon>
        <taxon>Pseudomonadati</taxon>
        <taxon>Acidobacteriota</taxon>
        <taxon>Terriglobia</taxon>
        <taxon>Terriglobales</taxon>
        <taxon>Acidobacteriaceae</taxon>
        <taxon>Terriglobus</taxon>
    </lineage>
</organism>
<evidence type="ECO:0000256" key="2">
    <source>
        <dbReference type="SAM" id="SignalP"/>
    </source>
</evidence>
<feature type="chain" id="PRO_5003233061" evidence="2">
    <location>
        <begin position="22"/>
        <end position="276"/>
    </location>
</feature>
<keyword evidence="5" id="KW-1185">Reference proteome</keyword>
<proteinExistence type="inferred from homology"/>
<feature type="domain" description="GH16" evidence="3">
    <location>
        <begin position="28"/>
        <end position="276"/>
    </location>
</feature>
<name>E8V4J0_TERSS</name>
<keyword evidence="4" id="KW-0326">Glycosidase</keyword>
<dbReference type="SUPFAM" id="SSF49899">
    <property type="entry name" value="Concanavalin A-like lectins/glucanases"/>
    <property type="match status" value="1"/>
</dbReference>
<dbReference type="EMBL" id="CP002467">
    <property type="protein sequence ID" value="ADV84814.1"/>
    <property type="molecule type" value="Genomic_DNA"/>
</dbReference>
<keyword evidence="2" id="KW-0732">Signal</keyword>
<dbReference type="GO" id="GO:0042973">
    <property type="term" value="F:glucan endo-1,3-beta-D-glucosidase activity"/>
    <property type="evidence" value="ECO:0007669"/>
    <property type="project" value="UniProtKB-EC"/>
</dbReference>
<accession>E8V4J0</accession>
<dbReference type="eggNOG" id="COG2273">
    <property type="taxonomic scope" value="Bacteria"/>
</dbReference>
<evidence type="ECO:0000313" key="5">
    <source>
        <dbReference type="Proteomes" id="UP000006844"/>
    </source>
</evidence>
<dbReference type="Proteomes" id="UP000006844">
    <property type="component" value="Chromosome"/>
</dbReference>
<dbReference type="RefSeq" id="WP_013570544.1">
    <property type="nucleotide sequence ID" value="NC_014963.1"/>
</dbReference>
<evidence type="ECO:0000313" key="4">
    <source>
        <dbReference type="EMBL" id="ADV84814.1"/>
    </source>
</evidence>
<dbReference type="InterPro" id="IPR050546">
    <property type="entry name" value="Glycosyl_Hydrlase_16"/>
</dbReference>
<evidence type="ECO:0000256" key="1">
    <source>
        <dbReference type="ARBA" id="ARBA00006865"/>
    </source>
</evidence>
<dbReference type="InterPro" id="IPR013320">
    <property type="entry name" value="ConA-like_dom_sf"/>
</dbReference>
<dbReference type="PANTHER" id="PTHR10963:SF55">
    <property type="entry name" value="GLYCOSIDE HYDROLASE FAMILY 16 PROTEIN"/>
    <property type="match status" value="1"/>
</dbReference>
<dbReference type="AlphaFoldDB" id="E8V4J0"/>
<feature type="signal peptide" evidence="2">
    <location>
        <begin position="1"/>
        <end position="21"/>
    </location>
</feature>
<reference evidence="4 5" key="1">
    <citation type="journal article" date="2012" name="Stand. Genomic Sci.">
        <title>Complete genome sequence of Terriglobus saanensis type strain SP1PR4(T), an Acidobacteria from tundra soil.</title>
        <authorList>
            <person name="Rawat S.R."/>
            <person name="Mannisto M.K."/>
            <person name="Starovoytov V."/>
            <person name="Goodwin L."/>
            <person name="Nolan M."/>
            <person name="Hauser L."/>
            <person name="Land M."/>
            <person name="Davenport K.W."/>
            <person name="Woyke T."/>
            <person name="Haggblom M.M."/>
        </authorList>
    </citation>
    <scope>NUCLEOTIDE SEQUENCE</scope>
    <source>
        <strain evidence="5">ATCC BAA-1853 / DSM 23119 / SP1PR4</strain>
    </source>
</reference>
<keyword evidence="4" id="KW-0378">Hydrolase</keyword>
<dbReference type="Gene3D" id="2.60.120.200">
    <property type="match status" value="1"/>
</dbReference>